<dbReference type="NCBIfam" id="NF005548">
    <property type="entry name" value="PRK07208.1-4"/>
    <property type="match status" value="1"/>
</dbReference>
<reference evidence="3" key="1">
    <citation type="submission" date="2022-10" db="EMBL/GenBank/DDBJ databases">
        <authorList>
            <person name="Koch H."/>
        </authorList>
    </citation>
    <scope>NUCLEOTIDE SEQUENCE</scope>
    <source>
        <strain evidence="3">DNF</strain>
    </source>
</reference>
<dbReference type="KEGG" id="nti:DNFV4_04433"/>
<feature type="domain" description="Amine oxidase" evidence="2">
    <location>
        <begin position="14"/>
        <end position="397"/>
    </location>
</feature>
<evidence type="ECO:0000259" key="2">
    <source>
        <dbReference type="Pfam" id="PF01593"/>
    </source>
</evidence>
<accession>A0AA86T970</accession>
<feature type="transmembrane region" description="Helical" evidence="1">
    <location>
        <begin position="576"/>
        <end position="599"/>
    </location>
</feature>
<feature type="transmembrane region" description="Helical" evidence="1">
    <location>
        <begin position="516"/>
        <end position="539"/>
    </location>
</feature>
<dbReference type="NCBIfam" id="NF005547">
    <property type="entry name" value="PRK07208.1-3"/>
    <property type="match status" value="1"/>
</dbReference>
<keyword evidence="1" id="KW-0812">Transmembrane</keyword>
<dbReference type="Gene3D" id="3.50.50.60">
    <property type="entry name" value="FAD/NAD(P)-binding domain"/>
    <property type="match status" value="1"/>
</dbReference>
<dbReference type="RefSeq" id="WP_289271412.1">
    <property type="nucleotide sequence ID" value="NZ_OX365700.1"/>
</dbReference>
<dbReference type="Proteomes" id="UP001179121">
    <property type="component" value="Chromosome"/>
</dbReference>
<name>A0AA86T970_9BACT</name>
<dbReference type="NCBIfam" id="NF005546">
    <property type="entry name" value="PRK07208.1-2"/>
    <property type="match status" value="1"/>
</dbReference>
<dbReference type="PANTHER" id="PTHR21197">
    <property type="entry name" value="UDP-GALACTOPYRANOSE MUTASE"/>
    <property type="match status" value="1"/>
</dbReference>
<keyword evidence="4" id="KW-1185">Reference proteome</keyword>
<dbReference type="Pfam" id="PF01593">
    <property type="entry name" value="Amino_oxidase"/>
    <property type="match status" value="1"/>
</dbReference>
<dbReference type="GO" id="GO:0008767">
    <property type="term" value="F:UDP-galactopyranose mutase activity"/>
    <property type="evidence" value="ECO:0007669"/>
    <property type="project" value="TreeGrafter"/>
</dbReference>
<gene>
    <name evidence="3" type="ORF">DNFV4_04433</name>
</gene>
<keyword evidence="1" id="KW-0472">Membrane</keyword>
<dbReference type="GO" id="GO:0050660">
    <property type="term" value="F:flavin adenine dinucleotide binding"/>
    <property type="evidence" value="ECO:0007669"/>
    <property type="project" value="TreeGrafter"/>
</dbReference>
<dbReference type="GO" id="GO:0005829">
    <property type="term" value="C:cytosol"/>
    <property type="evidence" value="ECO:0007669"/>
    <property type="project" value="TreeGrafter"/>
</dbReference>
<keyword evidence="1" id="KW-1133">Transmembrane helix</keyword>
<proteinExistence type="predicted"/>
<protein>
    <submittedName>
        <fullName evidence="3">UDP-galactopyranose mutase</fullName>
    </submittedName>
</protein>
<feature type="transmembrane region" description="Helical" evidence="1">
    <location>
        <begin position="551"/>
        <end position="570"/>
    </location>
</feature>
<organism evidence="3 4">
    <name type="scientific">Nitrospira tepida</name>
    <dbReference type="NCBI Taxonomy" id="2973512"/>
    <lineage>
        <taxon>Bacteria</taxon>
        <taxon>Pseudomonadati</taxon>
        <taxon>Nitrospirota</taxon>
        <taxon>Nitrospiria</taxon>
        <taxon>Nitrospirales</taxon>
        <taxon>Nitrospiraceae</taxon>
        <taxon>Nitrospira</taxon>
    </lineage>
</organism>
<dbReference type="InterPro" id="IPR002937">
    <property type="entry name" value="Amino_oxidase"/>
</dbReference>
<evidence type="ECO:0000313" key="4">
    <source>
        <dbReference type="Proteomes" id="UP001179121"/>
    </source>
</evidence>
<evidence type="ECO:0000313" key="3">
    <source>
        <dbReference type="EMBL" id="CAI4033991.1"/>
    </source>
</evidence>
<dbReference type="EMBL" id="OX365700">
    <property type="protein sequence ID" value="CAI4033991.1"/>
    <property type="molecule type" value="Genomic_DNA"/>
</dbReference>
<dbReference type="InterPro" id="IPR036188">
    <property type="entry name" value="FAD/NAD-bd_sf"/>
</dbReference>
<dbReference type="PANTHER" id="PTHR21197:SF0">
    <property type="entry name" value="UDP-GALACTOPYRANOSE MUTASE"/>
    <property type="match status" value="1"/>
</dbReference>
<dbReference type="NCBIfam" id="NF005545">
    <property type="entry name" value="PRK07208.1-1"/>
    <property type="match status" value="1"/>
</dbReference>
<evidence type="ECO:0000256" key="1">
    <source>
        <dbReference type="SAM" id="Phobius"/>
    </source>
</evidence>
<dbReference type="GO" id="GO:0016491">
    <property type="term" value="F:oxidoreductase activity"/>
    <property type="evidence" value="ECO:0007669"/>
    <property type="project" value="InterPro"/>
</dbReference>
<sequence length="615" mass="69052">MTRRPVVIIGAGPAGLTSAYELSKRGVLSTVLESGTQVGGISKTVNYGGYRFDIGGHRFFSKVPLINELWQEILGEEFLLRARKSRIYYKQHFFDYPLKPVNALIGLGPVESLLVALSYLKARFAHIHDEKTFEDWVSNRFGSRLYHIFFKTYTEKVWGIPCTEISADWAAQRIKNLSLKQALRNALLRASRGMDGQTITSLIERFHYPRFGPGMMWERCESVIGERGVRTVRGTHVQRVRHRGGRVESVSGTMLTGERAEFDGSDFVSTMPLRELMFALSPAPPAKVLDAAARLRYRDYLTVVLVVNREEVFPDNWIYIHSPDVKVGRIQNYKNWSPYMVPDPATTSLGLEYFLWDKDEEWSWPDEQLIQLGIRECCQLGLVDPKDVVDGTVVRMEKAYPVYDQTYQANVTVIRDYLATFANLQTIGRNGLHRYNNQDHSMLTGIYAARNITGERWDVWAVNTEMEYHEEGRVAELRGGDRMVPRRVAVPVNEVSEVPAALDLVLDRAFARLDPVAMGVATGAVGGLGLFLATAILLVKGGRVVGPNLSLLGEFLPGFSVTWAGATIGLVEAGLWGFLTGYAGAWLCNRGVMLYASLARSRAEAEERRDLLDKV</sequence>
<dbReference type="SUPFAM" id="SSF51971">
    <property type="entry name" value="Nucleotide-binding domain"/>
    <property type="match status" value="1"/>
</dbReference>
<dbReference type="AlphaFoldDB" id="A0AA86T970"/>